<dbReference type="OrthoDB" id="2514467at2759"/>
<accession>A0A5B0N8H1</accession>
<proteinExistence type="predicted"/>
<evidence type="ECO:0000256" key="1">
    <source>
        <dbReference type="SAM" id="Phobius"/>
    </source>
</evidence>
<evidence type="ECO:0000313" key="3">
    <source>
        <dbReference type="Proteomes" id="UP000324748"/>
    </source>
</evidence>
<comment type="caution">
    <text evidence="2">The sequence shown here is derived from an EMBL/GenBank/DDBJ whole genome shotgun (WGS) entry which is preliminary data.</text>
</comment>
<sequence>MVIKPKVSGPFQFNPRQRRLDLKHVLICVSSIDWNGSLVMTSLNITRQATRLNSFNYTSSTRVSPNWTYRASHSLRVKPRLIHSGSNPSPPPPKKRALVDIALIAAGFFSIGATVLWLQSNRQKKVDDPLFGAAQSREQFEIPIASQ</sequence>
<dbReference type="EMBL" id="VSWC01000118">
    <property type="protein sequence ID" value="KAA1084833.1"/>
    <property type="molecule type" value="Genomic_DNA"/>
</dbReference>
<protein>
    <submittedName>
        <fullName evidence="2">Uncharacterized protein</fullName>
    </submittedName>
</protein>
<keyword evidence="3" id="KW-1185">Reference proteome</keyword>
<keyword evidence="1" id="KW-0472">Membrane</keyword>
<evidence type="ECO:0000313" key="2">
    <source>
        <dbReference type="EMBL" id="KAA1084833.1"/>
    </source>
</evidence>
<reference evidence="2 3" key="1">
    <citation type="submission" date="2019-05" db="EMBL/GenBank/DDBJ databases">
        <title>Emergence of the Ug99 lineage of the wheat stem rust pathogen through somatic hybridization.</title>
        <authorList>
            <person name="Li F."/>
            <person name="Upadhyaya N.M."/>
            <person name="Sperschneider J."/>
            <person name="Matny O."/>
            <person name="Nguyen-Phuc H."/>
            <person name="Mago R."/>
            <person name="Raley C."/>
            <person name="Miller M.E."/>
            <person name="Silverstein K.A.T."/>
            <person name="Henningsen E."/>
            <person name="Hirsch C.D."/>
            <person name="Visser B."/>
            <person name="Pretorius Z.A."/>
            <person name="Steffenson B.J."/>
            <person name="Schwessinger B."/>
            <person name="Dodds P.N."/>
            <person name="Figueroa M."/>
        </authorList>
    </citation>
    <scope>NUCLEOTIDE SEQUENCE [LARGE SCALE GENOMIC DNA]</scope>
    <source>
        <strain evidence="2">21-0</strain>
    </source>
</reference>
<dbReference type="Proteomes" id="UP000324748">
    <property type="component" value="Unassembled WGS sequence"/>
</dbReference>
<dbReference type="AlphaFoldDB" id="A0A5B0N8H1"/>
<keyword evidence="1" id="KW-1133">Transmembrane helix</keyword>
<gene>
    <name evidence="2" type="ORF">PGT21_035850</name>
</gene>
<name>A0A5B0N8H1_PUCGR</name>
<feature type="transmembrane region" description="Helical" evidence="1">
    <location>
        <begin position="97"/>
        <end position="118"/>
    </location>
</feature>
<keyword evidence="1" id="KW-0812">Transmembrane</keyword>
<organism evidence="2 3">
    <name type="scientific">Puccinia graminis f. sp. tritici</name>
    <dbReference type="NCBI Taxonomy" id="56615"/>
    <lineage>
        <taxon>Eukaryota</taxon>
        <taxon>Fungi</taxon>
        <taxon>Dikarya</taxon>
        <taxon>Basidiomycota</taxon>
        <taxon>Pucciniomycotina</taxon>
        <taxon>Pucciniomycetes</taxon>
        <taxon>Pucciniales</taxon>
        <taxon>Pucciniaceae</taxon>
        <taxon>Puccinia</taxon>
    </lineage>
</organism>